<organism evidence="2 3">
    <name type="scientific">Devosia lucknowensis</name>
    <dbReference type="NCBI Taxonomy" id="1096929"/>
    <lineage>
        <taxon>Bacteria</taxon>
        <taxon>Pseudomonadati</taxon>
        <taxon>Pseudomonadota</taxon>
        <taxon>Alphaproteobacteria</taxon>
        <taxon>Hyphomicrobiales</taxon>
        <taxon>Devosiaceae</taxon>
        <taxon>Devosia</taxon>
    </lineage>
</organism>
<protein>
    <submittedName>
        <fullName evidence="2">Uncharacterized protein</fullName>
    </submittedName>
</protein>
<sequence length="164" mass="16943">MNKTIADAASTSNDGDLDTIGEFRAAMQAAIVAVGFDATSFSLTDNGTEIKLQSTSTGPNSEINFAGGWVYDDGTSGGTFDATTTGFGDLADAGTNAATATITIGDGTNTTGNIVLNGDDHDTPEKARTRSCGGAKRRPQAVPASSSLPLRCQIRRQTHRPRLS</sequence>
<feature type="compositionally biased region" description="Basic residues" evidence="1">
    <location>
        <begin position="153"/>
        <end position="164"/>
    </location>
</feature>
<evidence type="ECO:0000256" key="1">
    <source>
        <dbReference type="SAM" id="MobiDB-lite"/>
    </source>
</evidence>
<dbReference type="RefSeq" id="WP_086469381.1">
    <property type="nucleotide sequence ID" value="NZ_FXWK01000001.1"/>
</dbReference>
<dbReference type="Proteomes" id="UP000194474">
    <property type="component" value="Unassembled WGS sequence"/>
</dbReference>
<name>A0A1Y6EQA1_9HYPH</name>
<dbReference type="AlphaFoldDB" id="A0A1Y6EQA1"/>
<gene>
    <name evidence="2" type="ORF">SAMN06295905_0998</name>
</gene>
<dbReference type="EMBL" id="FXWK01000001">
    <property type="protein sequence ID" value="SMQ64516.1"/>
    <property type="molecule type" value="Genomic_DNA"/>
</dbReference>
<proteinExistence type="predicted"/>
<reference evidence="3" key="1">
    <citation type="submission" date="2017-04" db="EMBL/GenBank/DDBJ databases">
        <authorList>
            <person name="Varghese N."/>
            <person name="Submissions S."/>
        </authorList>
    </citation>
    <scope>NUCLEOTIDE SEQUENCE [LARGE SCALE GENOMIC DNA]</scope>
</reference>
<evidence type="ECO:0000313" key="2">
    <source>
        <dbReference type="EMBL" id="SMQ64516.1"/>
    </source>
</evidence>
<evidence type="ECO:0000313" key="3">
    <source>
        <dbReference type="Proteomes" id="UP000194474"/>
    </source>
</evidence>
<accession>A0A1Y6EQA1</accession>
<dbReference type="OrthoDB" id="9808068at2"/>
<feature type="region of interest" description="Disordered" evidence="1">
    <location>
        <begin position="116"/>
        <end position="164"/>
    </location>
</feature>
<feature type="compositionally biased region" description="Basic and acidic residues" evidence="1">
    <location>
        <begin position="118"/>
        <end position="128"/>
    </location>
</feature>
<keyword evidence="3" id="KW-1185">Reference proteome</keyword>